<accession>A0A0P7V5W9</accession>
<organism evidence="1 2">
    <name type="scientific">Scleropages formosus</name>
    <name type="common">Asian bonytongue</name>
    <name type="synonym">Osteoglossum formosum</name>
    <dbReference type="NCBI Taxonomy" id="113540"/>
    <lineage>
        <taxon>Eukaryota</taxon>
        <taxon>Metazoa</taxon>
        <taxon>Chordata</taxon>
        <taxon>Craniata</taxon>
        <taxon>Vertebrata</taxon>
        <taxon>Euteleostomi</taxon>
        <taxon>Actinopterygii</taxon>
        <taxon>Neopterygii</taxon>
        <taxon>Teleostei</taxon>
        <taxon>Osteoglossocephala</taxon>
        <taxon>Osteoglossomorpha</taxon>
        <taxon>Osteoglossiformes</taxon>
        <taxon>Osteoglossidae</taxon>
        <taxon>Scleropages</taxon>
    </lineage>
</organism>
<sequence>MVSQQQGSGRTSNCIRRTNFTVMYMAYHLVQFVNPVITRIHGNIPTWIKRSFLWNGPDKFDFGNQR</sequence>
<proteinExistence type="predicted"/>
<gene>
    <name evidence="1" type="ORF">Z043_103435</name>
</gene>
<dbReference type="Proteomes" id="UP000034805">
    <property type="component" value="Unassembled WGS sequence"/>
</dbReference>
<name>A0A0P7V5W9_SCLFO</name>
<evidence type="ECO:0000313" key="2">
    <source>
        <dbReference type="Proteomes" id="UP000034805"/>
    </source>
</evidence>
<reference evidence="1 2" key="1">
    <citation type="submission" date="2015-08" db="EMBL/GenBank/DDBJ databases">
        <title>The genome of the Asian arowana (Scleropages formosus).</title>
        <authorList>
            <person name="Tan M.H."/>
            <person name="Gan H.M."/>
            <person name="Croft L.J."/>
            <person name="Austin C.M."/>
        </authorList>
    </citation>
    <scope>NUCLEOTIDE SEQUENCE [LARGE SCALE GENOMIC DNA]</scope>
    <source>
        <strain evidence="1">Aro1</strain>
    </source>
</reference>
<evidence type="ECO:0000313" key="1">
    <source>
        <dbReference type="EMBL" id="KPP77166.1"/>
    </source>
</evidence>
<dbReference type="AlphaFoldDB" id="A0A0P7V5W9"/>
<dbReference type="EMBL" id="JARO02000876">
    <property type="protein sequence ID" value="KPP77166.1"/>
    <property type="molecule type" value="Genomic_DNA"/>
</dbReference>
<comment type="caution">
    <text evidence="1">The sequence shown here is derived from an EMBL/GenBank/DDBJ whole genome shotgun (WGS) entry which is preliminary data.</text>
</comment>
<protein>
    <submittedName>
        <fullName evidence="1">Uncharacterized protein</fullName>
    </submittedName>
</protein>